<evidence type="ECO:0000256" key="11">
    <source>
        <dbReference type="ARBA" id="ARBA00048461"/>
    </source>
</evidence>
<dbReference type="InterPro" id="IPR000073">
    <property type="entry name" value="AB_hydrolase_1"/>
</dbReference>
<dbReference type="InParanoid" id="A8Q5U0"/>
<dbReference type="InterPro" id="IPR029058">
    <property type="entry name" value="AB_hydrolase_fold"/>
</dbReference>
<keyword evidence="7" id="KW-0645">Protease</keyword>
<evidence type="ECO:0000256" key="1">
    <source>
        <dbReference type="ARBA" id="ARBA00001585"/>
    </source>
</evidence>
<dbReference type="AlphaFoldDB" id="A8Q5U0"/>
<organism evidence="13 14">
    <name type="scientific">Malassezia globosa (strain ATCC MYA-4612 / CBS 7966)</name>
    <name type="common">Dandruff-associated fungus</name>
    <dbReference type="NCBI Taxonomy" id="425265"/>
    <lineage>
        <taxon>Eukaryota</taxon>
        <taxon>Fungi</taxon>
        <taxon>Dikarya</taxon>
        <taxon>Basidiomycota</taxon>
        <taxon>Ustilaginomycotina</taxon>
        <taxon>Malasseziomycetes</taxon>
        <taxon>Malasseziales</taxon>
        <taxon>Malasseziaceae</taxon>
        <taxon>Malassezia</taxon>
    </lineage>
</organism>
<dbReference type="Pfam" id="PF00561">
    <property type="entry name" value="Abhydrolase_1"/>
    <property type="match status" value="1"/>
</dbReference>
<evidence type="ECO:0000256" key="3">
    <source>
        <dbReference type="ARBA" id="ARBA00010088"/>
    </source>
</evidence>
<dbReference type="PANTHER" id="PTHR43722">
    <property type="entry name" value="PROLINE IMINOPEPTIDASE"/>
    <property type="match status" value="1"/>
</dbReference>
<name>A8Q5U0_MALGO</name>
<accession>A8Q5U0</accession>
<evidence type="ECO:0000256" key="9">
    <source>
        <dbReference type="ARBA" id="ARBA00029605"/>
    </source>
</evidence>
<dbReference type="VEuPathDB" id="FungiDB:MGL_2816"/>
<comment type="catalytic activity">
    <reaction evidence="11">
        <text>a monoacylglycerol + H2O = glycerol + a fatty acid + H(+)</text>
        <dbReference type="Rhea" id="RHEA:15245"/>
        <dbReference type="ChEBI" id="CHEBI:15377"/>
        <dbReference type="ChEBI" id="CHEBI:15378"/>
        <dbReference type="ChEBI" id="CHEBI:17408"/>
        <dbReference type="ChEBI" id="CHEBI:17754"/>
        <dbReference type="ChEBI" id="CHEBI:28868"/>
    </reaction>
</comment>
<dbReference type="EMBL" id="AAYY01000010">
    <property type="protein sequence ID" value="EDP42616.1"/>
    <property type="molecule type" value="Genomic_DNA"/>
</dbReference>
<comment type="catalytic activity">
    <reaction evidence="1">
        <text>Release of N-terminal proline from a peptide.</text>
        <dbReference type="EC" id="3.4.11.5"/>
    </reaction>
</comment>
<dbReference type="SUPFAM" id="SSF53474">
    <property type="entry name" value="alpha/beta-Hydrolases"/>
    <property type="match status" value="1"/>
</dbReference>
<dbReference type="EC" id="3.4.11.5" evidence="4"/>
<evidence type="ECO:0000256" key="6">
    <source>
        <dbReference type="ARBA" id="ARBA00022490"/>
    </source>
</evidence>
<dbReference type="GO" id="GO:0006508">
    <property type="term" value="P:proteolysis"/>
    <property type="evidence" value="ECO:0007669"/>
    <property type="project" value="UniProtKB-KW"/>
</dbReference>
<keyword evidence="8" id="KW-0378">Hydrolase</keyword>
<dbReference type="PRINTS" id="PR00793">
    <property type="entry name" value="PROAMNOPTASE"/>
</dbReference>
<comment type="similarity">
    <text evidence="3">Belongs to the peptidase S33 family.</text>
</comment>
<evidence type="ECO:0000313" key="14">
    <source>
        <dbReference type="Proteomes" id="UP000008837"/>
    </source>
</evidence>
<evidence type="ECO:0000313" key="13">
    <source>
        <dbReference type="EMBL" id="EDP42616.1"/>
    </source>
</evidence>
<keyword evidence="6" id="KW-0963">Cytoplasm</keyword>
<evidence type="ECO:0000256" key="5">
    <source>
        <dbReference type="ARBA" id="ARBA00022438"/>
    </source>
</evidence>
<keyword evidence="5" id="KW-0031">Aminopeptidase</keyword>
<comment type="caution">
    <text evidence="13">The sequence shown here is derived from an EMBL/GenBank/DDBJ whole genome shotgun (WGS) entry which is preliminary data.</text>
</comment>
<dbReference type="GO" id="GO:0005737">
    <property type="term" value="C:cytoplasm"/>
    <property type="evidence" value="ECO:0007669"/>
    <property type="project" value="UniProtKB-SubCell"/>
</dbReference>
<dbReference type="RefSeq" id="XP_001729830.1">
    <property type="nucleotide sequence ID" value="XM_001729778.1"/>
</dbReference>
<evidence type="ECO:0000256" key="10">
    <source>
        <dbReference type="ARBA" id="ARBA00047591"/>
    </source>
</evidence>
<evidence type="ECO:0000256" key="4">
    <source>
        <dbReference type="ARBA" id="ARBA00012568"/>
    </source>
</evidence>
<dbReference type="Proteomes" id="UP000008837">
    <property type="component" value="Unassembled WGS sequence"/>
</dbReference>
<dbReference type="GO" id="GO:0004177">
    <property type="term" value="F:aminopeptidase activity"/>
    <property type="evidence" value="ECO:0007669"/>
    <property type="project" value="UniProtKB-KW"/>
</dbReference>
<proteinExistence type="inferred from homology"/>
<comment type="catalytic activity">
    <reaction evidence="10">
        <text>a diacylglycerol + H2O = a monoacylglycerol + a fatty acid + H(+)</text>
        <dbReference type="Rhea" id="RHEA:32731"/>
        <dbReference type="ChEBI" id="CHEBI:15377"/>
        <dbReference type="ChEBI" id="CHEBI:15378"/>
        <dbReference type="ChEBI" id="CHEBI:17408"/>
        <dbReference type="ChEBI" id="CHEBI:18035"/>
        <dbReference type="ChEBI" id="CHEBI:28868"/>
    </reaction>
</comment>
<evidence type="ECO:0000256" key="8">
    <source>
        <dbReference type="ARBA" id="ARBA00022801"/>
    </source>
</evidence>
<dbReference type="OrthoDB" id="10249433at2759"/>
<dbReference type="GeneID" id="5854137"/>
<dbReference type="InterPro" id="IPR002410">
    <property type="entry name" value="Peptidase_S33"/>
</dbReference>
<evidence type="ECO:0000259" key="12">
    <source>
        <dbReference type="Pfam" id="PF00561"/>
    </source>
</evidence>
<dbReference type="PANTHER" id="PTHR43722:SF1">
    <property type="entry name" value="PROLINE IMINOPEPTIDASE"/>
    <property type="match status" value="1"/>
</dbReference>
<keyword evidence="14" id="KW-1185">Reference proteome</keyword>
<dbReference type="STRING" id="425265.A8Q5U0"/>
<comment type="subcellular location">
    <subcellularLocation>
        <location evidence="2">Cytoplasm</location>
    </subcellularLocation>
</comment>
<dbReference type="Gene3D" id="3.40.50.1820">
    <property type="entry name" value="alpha/beta hydrolase"/>
    <property type="match status" value="1"/>
</dbReference>
<dbReference type="InterPro" id="IPR005944">
    <property type="entry name" value="Pro_iminopeptidase"/>
</dbReference>
<evidence type="ECO:0000256" key="2">
    <source>
        <dbReference type="ARBA" id="ARBA00004496"/>
    </source>
</evidence>
<protein>
    <recommendedName>
        <fullName evidence="4">prolyl aminopeptidase</fullName>
        <ecNumber evidence="4">3.4.11.5</ecNumber>
    </recommendedName>
    <alternativeName>
        <fullName evidence="9">Prolyl aminopeptidase</fullName>
    </alternativeName>
</protein>
<sequence length="133" mass="14818">MYLSKATNEDWKYSQTDPYASGYLDVENGMHHVFWAEYGNPNGIPVMCIHGGPGGGSEAFVARFFHPEKYRVLMFDQRGCGKSTPSASTDNVTAALSNNTTAHLIDDINQLRKTRRIDTPMCLYAVPRGVEKI</sequence>
<evidence type="ECO:0000256" key="7">
    <source>
        <dbReference type="ARBA" id="ARBA00022670"/>
    </source>
</evidence>
<gene>
    <name evidence="13" type="ORF">MGL_2816</name>
</gene>
<reference evidence="13 14" key="1">
    <citation type="journal article" date="2007" name="Proc. Natl. Acad. Sci. U.S.A.">
        <title>Dandruff-associated Malassezia genomes reveal convergent and divergent virulence traits shared with plant and human fungal pathogens.</title>
        <authorList>
            <person name="Xu J."/>
            <person name="Saunders C.W."/>
            <person name="Hu P."/>
            <person name="Grant R.A."/>
            <person name="Boekhout T."/>
            <person name="Kuramae E.E."/>
            <person name="Kronstad J.W."/>
            <person name="Deangelis Y.M."/>
            <person name="Reeder N.L."/>
            <person name="Johnstone K.R."/>
            <person name="Leland M."/>
            <person name="Fieno A.M."/>
            <person name="Begley W.M."/>
            <person name="Sun Y."/>
            <person name="Lacey M.P."/>
            <person name="Chaudhary T."/>
            <person name="Keough T."/>
            <person name="Chu L."/>
            <person name="Sears R."/>
            <person name="Yuan B."/>
            <person name="Dawson T.L.Jr."/>
        </authorList>
    </citation>
    <scope>NUCLEOTIDE SEQUENCE [LARGE SCALE GENOMIC DNA]</scope>
    <source>
        <strain evidence="14">ATCC MYA-4612 / CBS 7966</strain>
    </source>
</reference>
<dbReference type="KEGG" id="mgl:MGL_2816"/>
<feature type="domain" description="AB hydrolase-1" evidence="12">
    <location>
        <begin position="45"/>
        <end position="114"/>
    </location>
</feature>